<evidence type="ECO:0000256" key="9">
    <source>
        <dbReference type="ARBA" id="ARBA00023012"/>
    </source>
</evidence>
<evidence type="ECO:0000256" key="1">
    <source>
        <dbReference type="ARBA" id="ARBA00000085"/>
    </source>
</evidence>
<dbReference type="Proteomes" id="UP001595872">
    <property type="component" value="Unassembled WGS sequence"/>
</dbReference>
<dbReference type="SUPFAM" id="SSF55874">
    <property type="entry name" value="ATPase domain of HSP90 chaperone/DNA topoisomerase II/histidine kinase"/>
    <property type="match status" value="1"/>
</dbReference>
<evidence type="ECO:0000259" key="13">
    <source>
        <dbReference type="PROSITE" id="PS50885"/>
    </source>
</evidence>
<proteinExistence type="predicted"/>
<dbReference type="InterPro" id="IPR004358">
    <property type="entry name" value="Sig_transdc_His_kin-like_C"/>
</dbReference>
<keyword evidence="6" id="KW-0812">Transmembrane</keyword>
<protein>
    <recommendedName>
        <fullName evidence="3">histidine kinase</fullName>
        <ecNumber evidence="3">2.7.13.3</ecNumber>
    </recommendedName>
</protein>
<keyword evidence="7 14" id="KW-0418">Kinase</keyword>
<keyword evidence="8" id="KW-0472">Membrane</keyword>
<dbReference type="PANTHER" id="PTHR43711:SF1">
    <property type="entry name" value="HISTIDINE KINASE 1"/>
    <property type="match status" value="1"/>
</dbReference>
<dbReference type="InterPro" id="IPR003594">
    <property type="entry name" value="HATPase_dom"/>
</dbReference>
<evidence type="ECO:0000256" key="3">
    <source>
        <dbReference type="ARBA" id="ARBA00012438"/>
    </source>
</evidence>
<dbReference type="PROSITE" id="PS50109">
    <property type="entry name" value="HIS_KIN"/>
    <property type="match status" value="1"/>
</dbReference>
<dbReference type="Gene3D" id="1.10.287.130">
    <property type="match status" value="1"/>
</dbReference>
<dbReference type="SMART" id="SM00388">
    <property type="entry name" value="HisKA"/>
    <property type="match status" value="1"/>
</dbReference>
<dbReference type="PRINTS" id="PR00344">
    <property type="entry name" value="BCTRLSENSOR"/>
</dbReference>
<keyword evidence="11" id="KW-0732">Signal</keyword>
<evidence type="ECO:0000256" key="6">
    <source>
        <dbReference type="ARBA" id="ARBA00022692"/>
    </source>
</evidence>
<sequence>MPWRFRTRVFVVVALVAAAAVSATAWLTVRATRAEFAESAAVEKRVVDDIYDTLNGYALQHGTWEGVVRPVVRLGRSTGQRIRLTTLTGEVIVDTDTEAARTARPVTRRPTGVLDARQVIARTESESGSENGSGNGPDPARSGVPPAADTPAARIDFYRRSLRLRACFTRRGVDLNPTRPARWPKDPLPAELRGVQRELLAFCLGSAASSTTETTGDQRAWQDCLAQLKKGRAGGSPVSRPAGEPTPSVRSCAEQTLQQRLTDVAPEPLLLWLGYGRGTADAPRFQPFRVITAAVVVAVLVIGCTLLLSRRVLAPIGALAAAARRLGAGNLSERVDVRGRDEIAELARSFNRMADSLQRSEEAQHRMVSDIAHELRTPLANIRGYLEALHDGVLEPDPELLSSLLEEAVLQQRLIDDLQDLALAESGALRMLRTPLDVRELLETSRVAHRAVAESHGVRLDVEADAVPPLDADPDRLRQVIGNLVTNALAATPPGGTITLRAAAAGDAVRIQVADTGRGIAPDELRNVFDRFWRADSSRTRATGGRGLGLSIAQGIVQAHGGVLTAESEPGRGSTFTITIPL</sequence>
<dbReference type="EMBL" id="JBHSIT010000005">
    <property type="protein sequence ID" value="MFC4909584.1"/>
    <property type="molecule type" value="Genomic_DNA"/>
</dbReference>
<feature type="domain" description="HAMP" evidence="13">
    <location>
        <begin position="310"/>
        <end position="362"/>
    </location>
</feature>
<dbReference type="InterPro" id="IPR003661">
    <property type="entry name" value="HisK_dim/P_dom"/>
</dbReference>
<dbReference type="SMART" id="SM00387">
    <property type="entry name" value="HATPase_c"/>
    <property type="match status" value="1"/>
</dbReference>
<evidence type="ECO:0000259" key="12">
    <source>
        <dbReference type="PROSITE" id="PS50109"/>
    </source>
</evidence>
<name>A0ABV9U1A2_9ACTN</name>
<dbReference type="InterPro" id="IPR036097">
    <property type="entry name" value="HisK_dim/P_sf"/>
</dbReference>
<keyword evidence="9" id="KW-0902">Two-component regulatory system</keyword>
<feature type="region of interest" description="Disordered" evidence="10">
    <location>
        <begin position="117"/>
        <end position="152"/>
    </location>
</feature>
<evidence type="ECO:0000256" key="5">
    <source>
        <dbReference type="ARBA" id="ARBA00022679"/>
    </source>
</evidence>
<accession>A0ABV9U1A2</accession>
<keyword evidence="15" id="KW-1185">Reference proteome</keyword>
<evidence type="ECO:0000256" key="8">
    <source>
        <dbReference type="ARBA" id="ARBA00022989"/>
    </source>
</evidence>
<comment type="caution">
    <text evidence="14">The sequence shown here is derived from an EMBL/GenBank/DDBJ whole genome shotgun (WGS) entry which is preliminary data.</text>
</comment>
<dbReference type="InterPro" id="IPR005467">
    <property type="entry name" value="His_kinase_dom"/>
</dbReference>
<dbReference type="CDD" id="cd00082">
    <property type="entry name" value="HisKA"/>
    <property type="match status" value="1"/>
</dbReference>
<dbReference type="SUPFAM" id="SSF158472">
    <property type="entry name" value="HAMP domain-like"/>
    <property type="match status" value="1"/>
</dbReference>
<dbReference type="InterPro" id="IPR036890">
    <property type="entry name" value="HATPase_C_sf"/>
</dbReference>
<dbReference type="SUPFAM" id="SSF47384">
    <property type="entry name" value="Homodimeric domain of signal transducing histidine kinase"/>
    <property type="match status" value="1"/>
</dbReference>
<dbReference type="InterPro" id="IPR003660">
    <property type="entry name" value="HAMP_dom"/>
</dbReference>
<dbReference type="Gene3D" id="6.10.340.10">
    <property type="match status" value="1"/>
</dbReference>
<evidence type="ECO:0000313" key="14">
    <source>
        <dbReference type="EMBL" id="MFC4909584.1"/>
    </source>
</evidence>
<dbReference type="GO" id="GO:0016301">
    <property type="term" value="F:kinase activity"/>
    <property type="evidence" value="ECO:0007669"/>
    <property type="project" value="UniProtKB-KW"/>
</dbReference>
<evidence type="ECO:0000313" key="15">
    <source>
        <dbReference type="Proteomes" id="UP001595872"/>
    </source>
</evidence>
<dbReference type="Pfam" id="PF00512">
    <property type="entry name" value="HisKA"/>
    <property type="match status" value="1"/>
</dbReference>
<dbReference type="InterPro" id="IPR050736">
    <property type="entry name" value="Sensor_HK_Regulatory"/>
</dbReference>
<dbReference type="Pfam" id="PF02518">
    <property type="entry name" value="HATPase_c"/>
    <property type="match status" value="1"/>
</dbReference>
<gene>
    <name evidence="14" type="ORF">ACFPCY_19835</name>
</gene>
<evidence type="ECO:0000256" key="11">
    <source>
        <dbReference type="SAM" id="SignalP"/>
    </source>
</evidence>
<evidence type="ECO:0000256" key="10">
    <source>
        <dbReference type="SAM" id="MobiDB-lite"/>
    </source>
</evidence>
<reference evidence="15" key="1">
    <citation type="journal article" date="2019" name="Int. J. Syst. Evol. Microbiol.">
        <title>The Global Catalogue of Microorganisms (GCM) 10K type strain sequencing project: providing services to taxonomists for standard genome sequencing and annotation.</title>
        <authorList>
            <consortium name="The Broad Institute Genomics Platform"/>
            <consortium name="The Broad Institute Genome Sequencing Center for Infectious Disease"/>
            <person name="Wu L."/>
            <person name="Ma J."/>
        </authorList>
    </citation>
    <scope>NUCLEOTIDE SEQUENCE [LARGE SCALE GENOMIC DNA]</scope>
    <source>
        <strain evidence="15">KLKA75</strain>
    </source>
</reference>
<keyword evidence="8" id="KW-1133">Transmembrane helix</keyword>
<evidence type="ECO:0000256" key="4">
    <source>
        <dbReference type="ARBA" id="ARBA00022553"/>
    </source>
</evidence>
<dbReference type="Gene3D" id="3.30.565.10">
    <property type="entry name" value="Histidine kinase-like ATPase, C-terminal domain"/>
    <property type="match status" value="1"/>
</dbReference>
<comment type="catalytic activity">
    <reaction evidence="1">
        <text>ATP + protein L-histidine = ADP + protein N-phospho-L-histidine.</text>
        <dbReference type="EC" id="2.7.13.3"/>
    </reaction>
</comment>
<dbReference type="Pfam" id="PF00672">
    <property type="entry name" value="HAMP"/>
    <property type="match status" value="1"/>
</dbReference>
<feature type="signal peptide" evidence="11">
    <location>
        <begin position="1"/>
        <end position="25"/>
    </location>
</feature>
<dbReference type="PROSITE" id="PS50885">
    <property type="entry name" value="HAMP"/>
    <property type="match status" value="1"/>
</dbReference>
<keyword evidence="4" id="KW-0597">Phosphoprotein</keyword>
<evidence type="ECO:0000256" key="7">
    <source>
        <dbReference type="ARBA" id="ARBA00022777"/>
    </source>
</evidence>
<evidence type="ECO:0000256" key="2">
    <source>
        <dbReference type="ARBA" id="ARBA00004236"/>
    </source>
</evidence>
<keyword evidence="5" id="KW-0808">Transferase</keyword>
<feature type="domain" description="Histidine kinase" evidence="12">
    <location>
        <begin position="370"/>
        <end position="582"/>
    </location>
</feature>
<dbReference type="RefSeq" id="WP_378257200.1">
    <property type="nucleotide sequence ID" value="NZ_JBHSIT010000005.1"/>
</dbReference>
<dbReference type="SMART" id="SM00304">
    <property type="entry name" value="HAMP"/>
    <property type="match status" value="1"/>
</dbReference>
<dbReference type="EC" id="2.7.13.3" evidence="3"/>
<comment type="subcellular location">
    <subcellularLocation>
        <location evidence="2">Cell membrane</location>
    </subcellularLocation>
</comment>
<feature type="chain" id="PRO_5045181044" description="histidine kinase" evidence="11">
    <location>
        <begin position="26"/>
        <end position="582"/>
    </location>
</feature>
<dbReference type="CDD" id="cd00075">
    <property type="entry name" value="HATPase"/>
    <property type="match status" value="1"/>
</dbReference>
<organism evidence="14 15">
    <name type="scientific">Actinomadura gamaensis</name>
    <dbReference type="NCBI Taxonomy" id="1763541"/>
    <lineage>
        <taxon>Bacteria</taxon>
        <taxon>Bacillati</taxon>
        <taxon>Actinomycetota</taxon>
        <taxon>Actinomycetes</taxon>
        <taxon>Streptosporangiales</taxon>
        <taxon>Thermomonosporaceae</taxon>
        <taxon>Actinomadura</taxon>
    </lineage>
</organism>
<dbReference type="PANTHER" id="PTHR43711">
    <property type="entry name" value="TWO-COMPONENT HISTIDINE KINASE"/>
    <property type="match status" value="1"/>
</dbReference>
<dbReference type="CDD" id="cd06225">
    <property type="entry name" value="HAMP"/>
    <property type="match status" value="1"/>
</dbReference>